<dbReference type="EMBL" id="CP013655">
    <property type="protein sequence ID" value="ALS36607.1"/>
    <property type="molecule type" value="Genomic_DNA"/>
</dbReference>
<dbReference type="Proteomes" id="UP000067523">
    <property type="component" value="Chromosome"/>
</dbReference>
<dbReference type="STRING" id="118060.ATZ35_05350"/>
<proteinExistence type="predicted"/>
<name>A0A0U2VQE4_9ENTE</name>
<evidence type="ECO:0008006" key="3">
    <source>
        <dbReference type="Google" id="ProtNLM"/>
    </source>
</evidence>
<protein>
    <recommendedName>
        <fullName evidence="3">LXG domain-containing protein</fullName>
    </recommendedName>
</protein>
<dbReference type="AlphaFoldDB" id="A0A0U2VQE4"/>
<organism evidence="1 2">
    <name type="scientific">Enterococcus rotai</name>
    <dbReference type="NCBI Taxonomy" id="118060"/>
    <lineage>
        <taxon>Bacteria</taxon>
        <taxon>Bacillati</taxon>
        <taxon>Bacillota</taxon>
        <taxon>Bacilli</taxon>
        <taxon>Lactobacillales</taxon>
        <taxon>Enterococcaceae</taxon>
        <taxon>Enterococcus</taxon>
    </lineage>
</organism>
<evidence type="ECO:0000313" key="2">
    <source>
        <dbReference type="Proteomes" id="UP000067523"/>
    </source>
</evidence>
<keyword evidence="2" id="KW-1185">Reference proteome</keyword>
<dbReference type="RefSeq" id="WP_208929836.1">
    <property type="nucleotide sequence ID" value="NZ_CP013655.1"/>
</dbReference>
<evidence type="ECO:0000313" key="1">
    <source>
        <dbReference type="EMBL" id="ALS36607.1"/>
    </source>
</evidence>
<gene>
    <name evidence="1" type="ORF">ATZ35_05350</name>
</gene>
<accession>A0A0U2VQE4</accession>
<sequence>MNYKERISALESFKASISGGAIEDSAASFTTEISGWVGGETAKNGYDGYVNKVKADTAKITGKRDSFTSKIDERISFIQAKFNEEYNLNSWYFKMKHESDPIKDKQKKRQQLNILSIDDSVKAKIRQNFL</sequence>
<reference evidence="2" key="1">
    <citation type="submission" date="2015-12" db="EMBL/GenBank/DDBJ databases">
        <authorList>
            <person name="Lauer A."/>
            <person name="Humrighouse B."/>
            <person name="Loparev V."/>
            <person name="Shewmaker P.L."/>
            <person name="Whitney A.M."/>
            <person name="McLaughlin R.W."/>
        </authorList>
    </citation>
    <scope>NUCLEOTIDE SEQUENCE [LARGE SCALE GENOMIC DNA]</scope>
    <source>
        <strain evidence="2">LMG 26678</strain>
    </source>
</reference>
<dbReference type="KEGG" id="erx:ATZ35_05350"/>